<dbReference type="InParanoid" id="K0IES7"/>
<accession>K0IES7</accession>
<name>K0IES7_NITGG</name>
<organism evidence="1 2">
    <name type="scientific">Nitrososphaera gargensis (strain Ga9.2)</name>
    <dbReference type="NCBI Taxonomy" id="1237085"/>
    <lineage>
        <taxon>Archaea</taxon>
        <taxon>Nitrososphaerota</taxon>
        <taxon>Nitrososphaeria</taxon>
        <taxon>Nitrososphaerales</taxon>
        <taxon>Nitrososphaeraceae</taxon>
        <taxon>Nitrososphaera</taxon>
    </lineage>
</organism>
<dbReference type="HOGENOM" id="CLU_2730545_0_0_2"/>
<dbReference type="AlphaFoldDB" id="K0IES7"/>
<dbReference type="RefSeq" id="WP_015018802.1">
    <property type="nucleotide sequence ID" value="NC_018719.1"/>
</dbReference>
<sequence length="73" mass="8502">MDSAITYVHEFLSPLKLKYSYCRWCDKRSPHICFLCGYCYSCHPKVESLERKKVPANIDMNRLTDIESLPLSG</sequence>
<dbReference type="BioCyc" id="CNIT1237085:G1324-1325-MONOMER"/>
<gene>
    <name evidence="1" type="ordered locus">Ngar_c13270</name>
</gene>
<dbReference type="KEGG" id="nga:Ngar_c13270"/>
<dbReference type="EMBL" id="CP002408">
    <property type="protein sequence ID" value="AFU58265.1"/>
    <property type="molecule type" value="Genomic_DNA"/>
</dbReference>
<reference evidence="1 2" key="1">
    <citation type="journal article" date="2012" name="Environ. Microbiol.">
        <title>The genome of the ammonia-oxidizing Candidatus Nitrososphaera gargensis: insights into metabolic versatility and environmental adaptations.</title>
        <authorList>
            <person name="Spang A."/>
            <person name="Poehlein A."/>
            <person name="Offre P."/>
            <person name="Zumbragel S."/>
            <person name="Haider S."/>
            <person name="Rychlik N."/>
            <person name="Nowka B."/>
            <person name="Schmeisser C."/>
            <person name="Lebedeva E.V."/>
            <person name="Rattei T."/>
            <person name="Bohm C."/>
            <person name="Schmid M."/>
            <person name="Galushko A."/>
            <person name="Hatzenpichler R."/>
            <person name="Weinmaier T."/>
            <person name="Daniel R."/>
            <person name="Schleper C."/>
            <person name="Spieck E."/>
            <person name="Streit W."/>
            <person name="Wagner M."/>
        </authorList>
    </citation>
    <scope>NUCLEOTIDE SEQUENCE [LARGE SCALE GENOMIC DNA]</scope>
    <source>
        <strain evidence="2">Ga9.2</strain>
    </source>
</reference>
<protein>
    <submittedName>
        <fullName evidence="1">Uncharacterized protein</fullName>
    </submittedName>
</protein>
<dbReference type="Proteomes" id="UP000008037">
    <property type="component" value="Chromosome"/>
</dbReference>
<proteinExistence type="predicted"/>
<dbReference type="GeneID" id="13797586"/>
<evidence type="ECO:0000313" key="2">
    <source>
        <dbReference type="Proteomes" id="UP000008037"/>
    </source>
</evidence>
<evidence type="ECO:0000313" key="1">
    <source>
        <dbReference type="EMBL" id="AFU58265.1"/>
    </source>
</evidence>
<keyword evidence="2" id="KW-1185">Reference proteome</keyword>
<dbReference type="STRING" id="1237085.Ngar_c13270"/>